<reference evidence="1" key="1">
    <citation type="journal article" date="2015" name="Nature">
        <title>Complex archaea that bridge the gap between prokaryotes and eukaryotes.</title>
        <authorList>
            <person name="Spang A."/>
            <person name="Saw J.H."/>
            <person name="Jorgensen S.L."/>
            <person name="Zaremba-Niedzwiedzka K."/>
            <person name="Martijn J."/>
            <person name="Lind A.E."/>
            <person name="van Eijk R."/>
            <person name="Schleper C."/>
            <person name="Guy L."/>
            <person name="Ettema T.J."/>
        </authorList>
    </citation>
    <scope>NUCLEOTIDE SEQUENCE</scope>
</reference>
<evidence type="ECO:0000313" key="1">
    <source>
        <dbReference type="EMBL" id="KKN96071.1"/>
    </source>
</evidence>
<name>A0A0F9XAL2_9ZZZZ</name>
<dbReference type="EMBL" id="LAZR01000066">
    <property type="protein sequence ID" value="KKN96071.1"/>
    <property type="molecule type" value="Genomic_DNA"/>
</dbReference>
<protein>
    <submittedName>
        <fullName evidence="1">Uncharacterized protein</fullName>
    </submittedName>
</protein>
<comment type="caution">
    <text evidence="1">The sequence shown here is derived from an EMBL/GenBank/DDBJ whole genome shotgun (WGS) entry which is preliminary data.</text>
</comment>
<gene>
    <name evidence="1" type="ORF">LCGC14_0170000</name>
</gene>
<accession>A0A0F9XAL2</accession>
<organism evidence="1">
    <name type="scientific">marine sediment metagenome</name>
    <dbReference type="NCBI Taxonomy" id="412755"/>
    <lineage>
        <taxon>unclassified sequences</taxon>
        <taxon>metagenomes</taxon>
        <taxon>ecological metagenomes</taxon>
    </lineage>
</organism>
<sequence>MRILGMLLLSVSASVQAATLDISVAQGGSQIQEFSLDLSEERQSLDLRESHRYSVAVSDKTRGKDICREAEYRTGLMLTFKNLEATDQGLSLVEVVGQQSIVEDLATTEVLSCGANQSPVIQTRAFSTTTTVEEGRPRAIVIDGDTTLLLSLKPE</sequence>
<dbReference type="AlphaFoldDB" id="A0A0F9XAL2"/>
<proteinExistence type="predicted"/>